<accession>A0A0A0F7A9</accession>
<dbReference type="GO" id="GO:0051301">
    <property type="term" value="P:cell division"/>
    <property type="evidence" value="ECO:0007669"/>
    <property type="project" value="UniProtKB-KW"/>
</dbReference>
<keyword evidence="2" id="KW-0132">Cell division</keyword>
<evidence type="ECO:0000313" key="3">
    <source>
        <dbReference type="Proteomes" id="UP000029989"/>
    </source>
</evidence>
<dbReference type="SUPFAM" id="SSF82657">
    <property type="entry name" value="BolA-like"/>
    <property type="match status" value="1"/>
</dbReference>
<protein>
    <submittedName>
        <fullName evidence="2">Cell division protein BolA</fullName>
    </submittedName>
</protein>
<evidence type="ECO:0000313" key="2">
    <source>
        <dbReference type="EMBL" id="KGM57257.1"/>
    </source>
</evidence>
<dbReference type="Proteomes" id="UP000029989">
    <property type="component" value="Unassembled WGS sequence"/>
</dbReference>
<dbReference type="PANTHER" id="PTHR46230">
    <property type="match status" value="1"/>
</dbReference>
<dbReference type="eggNOG" id="COG0271">
    <property type="taxonomic scope" value="Bacteria"/>
</dbReference>
<dbReference type="GO" id="GO:0016226">
    <property type="term" value="P:iron-sulfur cluster assembly"/>
    <property type="evidence" value="ECO:0007669"/>
    <property type="project" value="TreeGrafter"/>
</dbReference>
<comment type="caution">
    <text evidence="2">The sequence shown here is derived from an EMBL/GenBank/DDBJ whole genome shotgun (WGS) entry which is preliminary data.</text>
</comment>
<dbReference type="EMBL" id="AVPT01000004">
    <property type="protein sequence ID" value="KGM57257.1"/>
    <property type="molecule type" value="Genomic_DNA"/>
</dbReference>
<dbReference type="PIRSF" id="PIRSF003113">
    <property type="entry name" value="BolA"/>
    <property type="match status" value="1"/>
</dbReference>
<dbReference type="OrthoDB" id="9801469at2"/>
<gene>
    <name evidence="2" type="ORF">N799_10530</name>
</gene>
<keyword evidence="3" id="KW-1185">Reference proteome</keyword>
<keyword evidence="2" id="KW-0131">Cell cycle</keyword>
<dbReference type="PANTHER" id="PTHR46230:SF7">
    <property type="entry name" value="BOLA-LIKE PROTEIN 1"/>
    <property type="match status" value="1"/>
</dbReference>
<organism evidence="2 3">
    <name type="scientific">Lysobacter arseniciresistens ZS79</name>
    <dbReference type="NCBI Taxonomy" id="913325"/>
    <lineage>
        <taxon>Bacteria</taxon>
        <taxon>Pseudomonadati</taxon>
        <taxon>Pseudomonadota</taxon>
        <taxon>Gammaproteobacteria</taxon>
        <taxon>Lysobacterales</taxon>
        <taxon>Lysobacteraceae</taxon>
        <taxon>Novilysobacter</taxon>
    </lineage>
</organism>
<dbReference type="RefSeq" id="WP_036208275.1">
    <property type="nucleotide sequence ID" value="NZ_AVPT01000004.1"/>
</dbReference>
<dbReference type="InterPro" id="IPR036065">
    <property type="entry name" value="BolA-like_sf"/>
</dbReference>
<reference evidence="2 3" key="1">
    <citation type="journal article" date="2015" name="Stand. Genomic Sci.">
        <title>Genomic information of the arsenic-resistant bacterium Lysobacter arseniciresistens type strain ZS79(T) and comparison of Lysobacter draft genomes.</title>
        <authorList>
            <person name="Liu L."/>
            <person name="Zhang S."/>
            <person name="Luo M."/>
            <person name="Wang G."/>
        </authorList>
    </citation>
    <scope>NUCLEOTIDE SEQUENCE [LARGE SCALE GENOMIC DNA]</scope>
    <source>
        <strain evidence="2 3">ZS79</strain>
    </source>
</reference>
<dbReference type="InterPro" id="IPR002634">
    <property type="entry name" value="BolA"/>
</dbReference>
<proteinExistence type="inferred from homology"/>
<name>A0A0A0F7A9_9GAMM</name>
<comment type="similarity">
    <text evidence="1">Belongs to the BolA/IbaG family.</text>
</comment>
<dbReference type="Pfam" id="PF01722">
    <property type="entry name" value="BolA"/>
    <property type="match status" value="1"/>
</dbReference>
<sequence>MPREQRVAAIRAALEGALAPVALDVVDDSARHAGHAGARDGRGHFNVDVVSAAFAGMGPLARHRAIYAAMGTLMDTDIHALSIRARTPAEANG</sequence>
<dbReference type="AlphaFoldDB" id="A0A0A0F7A9"/>
<dbReference type="STRING" id="913325.N799_10530"/>
<evidence type="ECO:0000256" key="1">
    <source>
        <dbReference type="RuleBase" id="RU003860"/>
    </source>
</evidence>
<dbReference type="Gene3D" id="3.30.300.90">
    <property type="entry name" value="BolA-like"/>
    <property type="match status" value="1"/>
</dbReference>